<dbReference type="AlphaFoldDB" id="A0A1J8QLI1"/>
<keyword evidence="2" id="KW-1185">Reference proteome</keyword>
<name>A0A1J8QLI1_9AGAM</name>
<gene>
    <name evidence="1" type="ORF">AZE42_13706</name>
</gene>
<protein>
    <submittedName>
        <fullName evidence="1">Uncharacterized protein</fullName>
    </submittedName>
</protein>
<dbReference type="Proteomes" id="UP000183567">
    <property type="component" value="Unassembled WGS sequence"/>
</dbReference>
<comment type="caution">
    <text evidence="1">The sequence shown here is derived from an EMBL/GenBank/DDBJ whole genome shotgun (WGS) entry which is preliminary data.</text>
</comment>
<evidence type="ECO:0000313" key="1">
    <source>
        <dbReference type="EMBL" id="OJA20739.1"/>
    </source>
</evidence>
<organism evidence="1 2">
    <name type="scientific">Rhizopogon vesiculosus</name>
    <dbReference type="NCBI Taxonomy" id="180088"/>
    <lineage>
        <taxon>Eukaryota</taxon>
        <taxon>Fungi</taxon>
        <taxon>Dikarya</taxon>
        <taxon>Basidiomycota</taxon>
        <taxon>Agaricomycotina</taxon>
        <taxon>Agaricomycetes</taxon>
        <taxon>Agaricomycetidae</taxon>
        <taxon>Boletales</taxon>
        <taxon>Suillineae</taxon>
        <taxon>Rhizopogonaceae</taxon>
        <taxon>Rhizopogon</taxon>
    </lineage>
</organism>
<accession>A0A1J8QLI1</accession>
<proteinExistence type="predicted"/>
<dbReference type="EMBL" id="LVVM01000415">
    <property type="protein sequence ID" value="OJA20739.1"/>
    <property type="molecule type" value="Genomic_DNA"/>
</dbReference>
<sequence>MPFRKISRNVELGAVNPHEQNASQKVHFGACSSSGQKLEMLSNTTMALLVVPDLSTLRT</sequence>
<evidence type="ECO:0000313" key="2">
    <source>
        <dbReference type="Proteomes" id="UP000183567"/>
    </source>
</evidence>
<reference evidence="1 2" key="1">
    <citation type="submission" date="2016-03" db="EMBL/GenBank/DDBJ databases">
        <title>Comparative genomics of the ectomycorrhizal sister species Rhizopogon vinicolor and Rhizopogon vesiculosus (Basidiomycota: Boletales) reveals a divergence of the mating type B locus.</title>
        <authorList>
            <person name="Mujic A.B."/>
            <person name="Kuo A."/>
            <person name="Tritt A."/>
            <person name="Lipzen A."/>
            <person name="Chen C."/>
            <person name="Johnson J."/>
            <person name="Sharma A."/>
            <person name="Barry K."/>
            <person name="Grigoriev I.V."/>
            <person name="Spatafora J.W."/>
        </authorList>
    </citation>
    <scope>NUCLEOTIDE SEQUENCE [LARGE SCALE GENOMIC DNA]</scope>
    <source>
        <strain evidence="1 2">AM-OR11-056</strain>
    </source>
</reference>